<name>A0A9D2HQB9_9BACE</name>
<dbReference type="EMBL" id="DWZE01000064">
    <property type="protein sequence ID" value="HJA83394.1"/>
    <property type="molecule type" value="Genomic_DNA"/>
</dbReference>
<feature type="non-terminal residue" evidence="1">
    <location>
        <position position="1"/>
    </location>
</feature>
<dbReference type="AlphaFoldDB" id="A0A9D2HQB9"/>
<evidence type="ECO:0000313" key="2">
    <source>
        <dbReference type="Proteomes" id="UP000823860"/>
    </source>
</evidence>
<gene>
    <name evidence="1" type="ORF">H9785_05455</name>
</gene>
<sequence>GTSTASLQEAYANNQFFIGYARIHAGTEGGDVMSADLEMTPVLGAVGIKIKNVGNQDFTVKKIVLQSEAFNTLVKVDPTMAKYEGEDGSRTYNLAYNAPNPKWANVSGDKAGYFNYANYEEDYNADFTERFADPNNIYALGGLVNNTEKSVNYNRKNALRAVMNGIAKNENEDYNGSPINGADDRAELTVLNAPVQKGNQNATESFVIMTNIYDYAESEAVINAYIYTDRGMVGPVQISNINGEVNDAQKGVTVISENPIVKIAPDEVNSVTLEITDNSVQGDWDMSVYNESDLLQLIEWNNASSIRRVYKAALQNDVTLTKEMSDLLTKDGVNSKLYINTNGNKLLIAEDAAANILDYVLVSGSAINEREQKTATIVVENNLTLGSKSFVKGSYSVGNIHSGRITLDNELEVAEGASLTVASPIKYEQSGDYQNQELIIAENEGTVTINANAEVEHLQIAENKADVTINANVTFEYHSKNMENATITIGKGAIVSAAGKLTNQGKNDYTEDEYADWAVIYNNGQINNLVNAIYGKVIAGQGSTTNANSNKGEIDKSADIKAVVAVNNANKGVISYTVKSKMALKDIIDSKITKLVIDGGSVEGTANGSNVPATSYTASDVKWIEIKGQGGSLGTEIEGTPDSHKRSVFENVVEITTSANATLADIDFTNSNEIAFNIEAATTNIRGIVNANSAKVVIGSYDGRNYKGIDATLNIPATDGELYVKSINKIYVPEHADEITAKVINQGKIETAWDYILDNEVVWEGAGTVDGKKPETPETPVDAVTVSGTDGLQALADVVMGNETEITLTGNFNMNLDENKDYAYLLAGKDVIAEGCEIQNLTPDMNLSMKSLKATYKNLIISGNANQPNVVVLTVDELDYSEAAVLITNGWVRVSGTHEVGSSQGVISGPTTNLPNPTNVITYDKDGNRLRWSYSAKSWMLAE</sequence>
<proteinExistence type="predicted"/>
<reference evidence="1" key="1">
    <citation type="journal article" date="2021" name="PeerJ">
        <title>Extensive microbial diversity within the chicken gut microbiome revealed by metagenomics and culture.</title>
        <authorList>
            <person name="Gilroy R."/>
            <person name="Ravi A."/>
            <person name="Getino M."/>
            <person name="Pursley I."/>
            <person name="Horton D.L."/>
            <person name="Alikhan N.F."/>
            <person name="Baker D."/>
            <person name="Gharbi K."/>
            <person name="Hall N."/>
            <person name="Watson M."/>
            <person name="Adriaenssens E.M."/>
            <person name="Foster-Nyarko E."/>
            <person name="Jarju S."/>
            <person name="Secka A."/>
            <person name="Antonio M."/>
            <person name="Oren A."/>
            <person name="Chaudhuri R.R."/>
            <person name="La Ragione R."/>
            <person name="Hildebrand F."/>
            <person name="Pallen M.J."/>
        </authorList>
    </citation>
    <scope>NUCLEOTIDE SEQUENCE</scope>
    <source>
        <strain evidence="1">ChiHecec1B25-7008</strain>
    </source>
</reference>
<organism evidence="1 2">
    <name type="scientific">Candidatus Bacteroides intestinavium</name>
    <dbReference type="NCBI Taxonomy" id="2838469"/>
    <lineage>
        <taxon>Bacteria</taxon>
        <taxon>Pseudomonadati</taxon>
        <taxon>Bacteroidota</taxon>
        <taxon>Bacteroidia</taxon>
        <taxon>Bacteroidales</taxon>
        <taxon>Bacteroidaceae</taxon>
        <taxon>Bacteroides</taxon>
    </lineage>
</organism>
<comment type="caution">
    <text evidence="1">The sequence shown here is derived from an EMBL/GenBank/DDBJ whole genome shotgun (WGS) entry which is preliminary data.</text>
</comment>
<evidence type="ECO:0000313" key="1">
    <source>
        <dbReference type="EMBL" id="HJA83394.1"/>
    </source>
</evidence>
<dbReference type="Proteomes" id="UP000823860">
    <property type="component" value="Unassembled WGS sequence"/>
</dbReference>
<reference evidence="1" key="2">
    <citation type="submission" date="2021-04" db="EMBL/GenBank/DDBJ databases">
        <authorList>
            <person name="Gilroy R."/>
        </authorList>
    </citation>
    <scope>NUCLEOTIDE SEQUENCE</scope>
    <source>
        <strain evidence="1">ChiHecec1B25-7008</strain>
    </source>
</reference>
<protein>
    <submittedName>
        <fullName evidence="1">Uncharacterized protein</fullName>
    </submittedName>
</protein>
<accession>A0A9D2HQB9</accession>